<evidence type="ECO:0008006" key="4">
    <source>
        <dbReference type="Google" id="ProtNLM"/>
    </source>
</evidence>
<organism evidence="2 3">
    <name type="scientific">Sphingomonas arantia</name>
    <dbReference type="NCBI Taxonomy" id="1460676"/>
    <lineage>
        <taxon>Bacteria</taxon>
        <taxon>Pseudomonadati</taxon>
        <taxon>Pseudomonadota</taxon>
        <taxon>Alphaproteobacteria</taxon>
        <taxon>Sphingomonadales</taxon>
        <taxon>Sphingomonadaceae</taxon>
        <taxon>Sphingomonas</taxon>
    </lineage>
</organism>
<feature type="region of interest" description="Disordered" evidence="1">
    <location>
        <begin position="25"/>
        <end position="80"/>
    </location>
</feature>
<evidence type="ECO:0000256" key="1">
    <source>
        <dbReference type="SAM" id="MobiDB-lite"/>
    </source>
</evidence>
<dbReference type="PROSITE" id="PS51257">
    <property type="entry name" value="PROKAR_LIPOPROTEIN"/>
    <property type="match status" value="1"/>
</dbReference>
<evidence type="ECO:0000313" key="2">
    <source>
        <dbReference type="EMBL" id="MFD1949876.1"/>
    </source>
</evidence>
<dbReference type="Proteomes" id="UP001597400">
    <property type="component" value="Unassembled WGS sequence"/>
</dbReference>
<dbReference type="EMBL" id="JBHUGS010000001">
    <property type="protein sequence ID" value="MFD1949876.1"/>
    <property type="molecule type" value="Genomic_DNA"/>
</dbReference>
<evidence type="ECO:0000313" key="3">
    <source>
        <dbReference type="Proteomes" id="UP001597400"/>
    </source>
</evidence>
<name>A0ABW4TWG8_9SPHN</name>
<proteinExistence type="predicted"/>
<accession>A0ABW4TWG8</accession>
<keyword evidence="3" id="KW-1185">Reference proteome</keyword>
<feature type="compositionally biased region" description="Basic and acidic residues" evidence="1">
    <location>
        <begin position="55"/>
        <end position="80"/>
    </location>
</feature>
<gene>
    <name evidence="2" type="ORF">ACFSGX_03715</name>
</gene>
<sequence length="80" mass="8831">MRRLILVLTVCAALTACGRREALQPAEGASLPVAPAQARVQPTVDDLLTPTPSARPDRSEEVLRKSEIRQDDRFDLPPQR</sequence>
<reference evidence="3" key="1">
    <citation type="journal article" date="2019" name="Int. J. Syst. Evol. Microbiol.">
        <title>The Global Catalogue of Microorganisms (GCM) 10K type strain sequencing project: providing services to taxonomists for standard genome sequencing and annotation.</title>
        <authorList>
            <consortium name="The Broad Institute Genomics Platform"/>
            <consortium name="The Broad Institute Genome Sequencing Center for Infectious Disease"/>
            <person name="Wu L."/>
            <person name="Ma J."/>
        </authorList>
    </citation>
    <scope>NUCLEOTIDE SEQUENCE [LARGE SCALE GENOMIC DNA]</scope>
    <source>
        <strain evidence="3">CGMCC 1.12702</strain>
    </source>
</reference>
<comment type="caution">
    <text evidence="2">The sequence shown here is derived from an EMBL/GenBank/DDBJ whole genome shotgun (WGS) entry which is preliminary data.</text>
</comment>
<protein>
    <recommendedName>
        <fullName evidence="4">Argininosuccinate lyase</fullName>
    </recommendedName>
</protein>
<dbReference type="RefSeq" id="WP_380927572.1">
    <property type="nucleotide sequence ID" value="NZ_JBHUGS010000001.1"/>
</dbReference>